<proteinExistence type="predicted"/>
<evidence type="ECO:0000313" key="4">
    <source>
        <dbReference type="EMBL" id="RRR17948.1"/>
    </source>
</evidence>
<name>A0A3R8QMH5_9MICO</name>
<evidence type="ECO:0000259" key="3">
    <source>
        <dbReference type="Pfam" id="PF13478"/>
    </source>
</evidence>
<dbReference type="Proteomes" id="UP000274327">
    <property type="component" value="Unassembled WGS sequence"/>
</dbReference>
<evidence type="ECO:0000256" key="1">
    <source>
        <dbReference type="SAM" id="MobiDB-lite"/>
    </source>
</evidence>
<organism evidence="4 5">
    <name type="scientific">Brachybacterium paraconglomeratum</name>
    <dbReference type="NCBI Taxonomy" id="173362"/>
    <lineage>
        <taxon>Bacteria</taxon>
        <taxon>Bacillati</taxon>
        <taxon>Actinomycetota</taxon>
        <taxon>Actinomycetes</taxon>
        <taxon>Micrococcales</taxon>
        <taxon>Dermabacteraceae</taxon>
        <taxon>Brachybacterium</taxon>
    </lineage>
</organism>
<feature type="compositionally biased region" description="Basic and acidic residues" evidence="1">
    <location>
        <begin position="146"/>
        <end position="156"/>
    </location>
</feature>
<dbReference type="EMBL" id="QOCI01000009">
    <property type="protein sequence ID" value="RRR17948.1"/>
    <property type="molecule type" value="Genomic_DNA"/>
</dbReference>
<dbReference type="PANTHER" id="PTHR30388:SF4">
    <property type="entry name" value="MOLYBDENUM COFACTOR INSERTION CHAPERONE PAOD"/>
    <property type="match status" value="1"/>
</dbReference>
<dbReference type="InterPro" id="IPR052698">
    <property type="entry name" value="MoCofactor_Util/Proc"/>
</dbReference>
<reference evidence="4 5" key="1">
    <citation type="submission" date="2018-07" db="EMBL/GenBank/DDBJ databases">
        <title>Brachybacteriurn paraconglorneratum KCTC 9916.</title>
        <authorList>
            <person name="Li Y."/>
        </authorList>
    </citation>
    <scope>NUCLEOTIDE SEQUENCE [LARGE SCALE GENOMIC DNA]</scope>
    <source>
        <strain evidence="4 5">KCTC 9916</strain>
    </source>
</reference>
<dbReference type="Pfam" id="PF02625">
    <property type="entry name" value="XdhC_CoxI"/>
    <property type="match status" value="1"/>
</dbReference>
<gene>
    <name evidence="4" type="ORF">DS079_11710</name>
</gene>
<dbReference type="PANTHER" id="PTHR30388">
    <property type="entry name" value="ALDEHYDE OXIDOREDUCTASE MOLYBDENUM COFACTOR ASSEMBLY PROTEIN"/>
    <property type="match status" value="1"/>
</dbReference>
<evidence type="ECO:0000313" key="5">
    <source>
        <dbReference type="Proteomes" id="UP000274327"/>
    </source>
</evidence>
<sequence length="402" mass="41578">MLDILDRARERLACASDPVPCAVATIVSAQGSVPRPVGTSMLVGADGELHGSLSGGCVEGAVLEACREALETGRSSVRSFGFSEEDAFAVGLMCGGSLEVLIQPFAPLPPGAQSPLGTVDDPAPAAYVTRLPHGSDAPRTVAPEGDDARRPARPEGDGADGPRAVLLAGDGADEVRGALTTLLPPEMLEAGSARVAAMLREARTGTLRLPAGASTIALFVESRIRPAHLVVCGANAFGQALVEAARPLGLRITLCDHRPAFTDPTAFPGAEVVRAWPHRFLAAAAERGDLDARSMVCVLTHDPKVDVPVLATALRLDIAYVGAMGSRRSDHDRRMALREAGVGEEALSRLRSPIGLDLGAGSPAEVAVAILAEILAVRAERRTVEPLRDGSGPLHARSAASG</sequence>
<protein>
    <submittedName>
        <fullName evidence="4">XdhC/CoxI family protein</fullName>
    </submittedName>
</protein>
<feature type="domain" description="XdhC- CoxI" evidence="2">
    <location>
        <begin position="18"/>
        <end position="81"/>
    </location>
</feature>
<feature type="domain" description="XdhC Rossmann" evidence="3">
    <location>
        <begin position="229"/>
        <end position="374"/>
    </location>
</feature>
<comment type="caution">
    <text evidence="4">The sequence shown here is derived from an EMBL/GenBank/DDBJ whole genome shotgun (WGS) entry which is preliminary data.</text>
</comment>
<dbReference type="InterPro" id="IPR027051">
    <property type="entry name" value="XdhC_Rossmann_dom"/>
</dbReference>
<evidence type="ECO:0000259" key="2">
    <source>
        <dbReference type="Pfam" id="PF02625"/>
    </source>
</evidence>
<feature type="region of interest" description="Disordered" evidence="1">
    <location>
        <begin position="121"/>
        <end position="163"/>
    </location>
</feature>
<dbReference type="Gene3D" id="3.40.50.720">
    <property type="entry name" value="NAD(P)-binding Rossmann-like Domain"/>
    <property type="match status" value="1"/>
</dbReference>
<dbReference type="AlphaFoldDB" id="A0A3R8QMH5"/>
<dbReference type="RefSeq" id="WP_126987926.1">
    <property type="nucleotide sequence ID" value="NZ_JALXWX010000091.1"/>
</dbReference>
<dbReference type="InterPro" id="IPR003777">
    <property type="entry name" value="XdhC_CoxI"/>
</dbReference>
<dbReference type="GeneID" id="78121685"/>
<accession>A0A3R8QMH5</accession>
<dbReference type="Pfam" id="PF13478">
    <property type="entry name" value="XdhC_C"/>
    <property type="match status" value="1"/>
</dbReference>
<keyword evidence="5" id="KW-1185">Reference proteome</keyword>